<evidence type="ECO:0000313" key="2">
    <source>
        <dbReference type="EMBL" id="MEA5476960.1"/>
    </source>
</evidence>
<evidence type="ECO:0000256" key="1">
    <source>
        <dbReference type="SAM" id="Phobius"/>
    </source>
</evidence>
<dbReference type="EMBL" id="JAYGIE010000014">
    <property type="protein sequence ID" value="MEA5476960.1"/>
    <property type="molecule type" value="Genomic_DNA"/>
</dbReference>
<protein>
    <submittedName>
        <fullName evidence="2">Type IV pilin-like G/H family protein</fullName>
    </submittedName>
</protein>
<keyword evidence="3" id="KW-1185">Reference proteome</keyword>
<gene>
    <name evidence="2" type="ORF">VB774_04940</name>
</gene>
<dbReference type="InterPro" id="IPR031975">
    <property type="entry name" value="Pilin_GH"/>
</dbReference>
<keyword evidence="1" id="KW-0812">Transmembrane</keyword>
<proteinExistence type="predicted"/>
<accession>A0ABU5TFD3</accession>
<keyword evidence="1" id="KW-0472">Membrane</keyword>
<keyword evidence="1" id="KW-1133">Transmembrane helix</keyword>
<dbReference type="Proteomes" id="UP001301388">
    <property type="component" value="Unassembled WGS sequence"/>
</dbReference>
<organism evidence="2 3">
    <name type="scientific">Pseudanabaena galeata UHCC 0370</name>
    <dbReference type="NCBI Taxonomy" id="3110310"/>
    <lineage>
        <taxon>Bacteria</taxon>
        <taxon>Bacillati</taxon>
        <taxon>Cyanobacteriota</taxon>
        <taxon>Cyanophyceae</taxon>
        <taxon>Pseudanabaenales</taxon>
        <taxon>Pseudanabaenaceae</taxon>
        <taxon>Pseudanabaena</taxon>
    </lineage>
</organism>
<evidence type="ECO:0000313" key="3">
    <source>
        <dbReference type="Proteomes" id="UP001301388"/>
    </source>
</evidence>
<name>A0ABU5TFD3_9CYAN</name>
<dbReference type="Pfam" id="PF16734">
    <property type="entry name" value="Pilin_GH"/>
    <property type="match status" value="1"/>
</dbReference>
<reference evidence="2 3" key="1">
    <citation type="submission" date="2023-12" db="EMBL/GenBank/DDBJ databases">
        <title>Baltic Sea Cyanobacteria.</title>
        <authorList>
            <person name="Delbaje E."/>
            <person name="Fewer D.P."/>
            <person name="Shishido T.K."/>
        </authorList>
    </citation>
    <scope>NUCLEOTIDE SEQUENCE [LARGE SCALE GENOMIC DNA]</scope>
    <source>
        <strain evidence="2 3">UHCC 0370</strain>
    </source>
</reference>
<feature type="transmembrane region" description="Helical" evidence="1">
    <location>
        <begin position="12"/>
        <end position="33"/>
    </location>
</feature>
<dbReference type="RefSeq" id="WP_323260278.1">
    <property type="nucleotide sequence ID" value="NZ_JAYGIE010000014.1"/>
</dbReference>
<comment type="caution">
    <text evidence="2">The sequence shown here is derived from an EMBL/GenBank/DDBJ whole genome shotgun (WGS) entry which is preliminary data.</text>
</comment>
<sequence length="370" mass="40775">MPQKSPTKFVVWQWALISFGSALVLAIASYGAFNLIGNSQGSNTTSKSLALQNKNSDANTQSTSNNMSDNVSQNVVDNSIVGTWLIDNSSYPSGTVEIIITNDGRVIVPDPKNPSRAIEGAINIKKISSDNSAVSGSFSSIAGTWSIEMQTVSPRYDILRAVITNDGFVDVENPFGWYPSGRIARIVRKISNDTTVPFSTISKFADVHNEWRIRPRPDPREMEARTFVGSLNRAQQASYLERQKFASNFDNAVGFFNFTVNNRKISDANPESENYSYRIFSPVDLNRTLRGSDPKQRLRYVVYHIGQAKQPNLKSYIGAVRIAKPLGSKEETTLAIECRTDSTTTSEPPLPVLVGDHALECAAGTHDINR</sequence>